<gene>
    <name evidence="2" type="ORF">SR858_16025</name>
</gene>
<protein>
    <submittedName>
        <fullName evidence="2">DUF3325 domain-containing protein</fullName>
    </submittedName>
</protein>
<dbReference type="Proteomes" id="UP001326110">
    <property type="component" value="Chromosome"/>
</dbReference>
<dbReference type="RefSeq" id="WP_019920007.1">
    <property type="nucleotide sequence ID" value="NZ_CP140152.1"/>
</dbReference>
<evidence type="ECO:0000313" key="2">
    <source>
        <dbReference type="EMBL" id="WQH02583.1"/>
    </source>
</evidence>
<reference evidence="2 3" key="1">
    <citation type="submission" date="2023-11" db="EMBL/GenBank/DDBJ databases">
        <title>MicrobeMod: A computational toolkit for identifying prokaryotic methylation and restriction-modification with nanopore sequencing.</title>
        <authorList>
            <person name="Crits-Christoph A."/>
            <person name="Kang S.C."/>
            <person name="Lee H."/>
            <person name="Ostrov N."/>
        </authorList>
    </citation>
    <scope>NUCLEOTIDE SEQUENCE [LARGE SCALE GENOMIC DNA]</scope>
    <source>
        <strain evidence="2 3">ATCC 25935</strain>
    </source>
</reference>
<keyword evidence="1" id="KW-1133">Transmembrane helix</keyword>
<feature type="transmembrane region" description="Helical" evidence="1">
    <location>
        <begin position="6"/>
        <end position="27"/>
    </location>
</feature>
<keyword evidence="3" id="KW-1185">Reference proteome</keyword>
<evidence type="ECO:0000256" key="1">
    <source>
        <dbReference type="SAM" id="Phobius"/>
    </source>
</evidence>
<evidence type="ECO:0000313" key="3">
    <source>
        <dbReference type="Proteomes" id="UP001326110"/>
    </source>
</evidence>
<feature type="transmembrane region" description="Helical" evidence="1">
    <location>
        <begin position="48"/>
        <end position="67"/>
    </location>
</feature>
<name>A0ABZ0XT11_9BURK</name>
<dbReference type="EMBL" id="CP140152">
    <property type="protein sequence ID" value="WQH02583.1"/>
    <property type="molecule type" value="Genomic_DNA"/>
</dbReference>
<dbReference type="InterPro" id="IPR021762">
    <property type="entry name" value="DUF3325"/>
</dbReference>
<feature type="transmembrane region" description="Helical" evidence="1">
    <location>
        <begin position="73"/>
        <end position="92"/>
    </location>
</feature>
<proteinExistence type="predicted"/>
<dbReference type="Pfam" id="PF11804">
    <property type="entry name" value="DUF3325"/>
    <property type="match status" value="1"/>
</dbReference>
<dbReference type="GeneID" id="43161918"/>
<keyword evidence="1" id="KW-0812">Transmembrane</keyword>
<keyword evidence="1" id="KW-0472">Membrane</keyword>
<accession>A0ABZ0XT11</accession>
<sequence length="123" mass="12408">MSALANGLLIYAALAAALAGFAGLSLAMDRHWEALYGRGSSPGDKTRWLQACGTAGLLLSLAASLALKGATQGWVMWLGALTAGAVVVVLTLTYHARRLIPLAKAAAVSAVVAAIAGQAVHAL</sequence>
<organism evidence="2 3">
    <name type="scientific">Duganella zoogloeoides</name>
    <dbReference type="NCBI Taxonomy" id="75659"/>
    <lineage>
        <taxon>Bacteria</taxon>
        <taxon>Pseudomonadati</taxon>
        <taxon>Pseudomonadota</taxon>
        <taxon>Betaproteobacteria</taxon>
        <taxon>Burkholderiales</taxon>
        <taxon>Oxalobacteraceae</taxon>
        <taxon>Telluria group</taxon>
        <taxon>Duganella</taxon>
    </lineage>
</organism>